<name>A0A4S4BSD0_9BACL</name>
<dbReference type="SMART" id="SM00862">
    <property type="entry name" value="Trans_reg_C"/>
    <property type="match status" value="1"/>
</dbReference>
<evidence type="ECO:0000256" key="3">
    <source>
        <dbReference type="ARBA" id="ARBA00023015"/>
    </source>
</evidence>
<keyword evidence="11" id="KW-1185">Reference proteome</keyword>
<dbReference type="PROSITE" id="PS51755">
    <property type="entry name" value="OMPR_PHOB"/>
    <property type="match status" value="1"/>
</dbReference>
<dbReference type="RefSeq" id="WP_136371084.1">
    <property type="nucleotide sequence ID" value="NZ_SSOB01000021.1"/>
</dbReference>
<dbReference type="GO" id="GO:0005829">
    <property type="term" value="C:cytosol"/>
    <property type="evidence" value="ECO:0007669"/>
    <property type="project" value="TreeGrafter"/>
</dbReference>
<feature type="modified residue" description="4-aspartylphosphate" evidence="6">
    <location>
        <position position="52"/>
    </location>
</feature>
<dbReference type="Pfam" id="PF00072">
    <property type="entry name" value="Response_reg"/>
    <property type="match status" value="1"/>
</dbReference>
<keyword evidence="2" id="KW-0902">Two-component regulatory system</keyword>
<gene>
    <name evidence="10" type="ORF">E6C55_17385</name>
</gene>
<dbReference type="PANTHER" id="PTHR48111">
    <property type="entry name" value="REGULATOR OF RPOS"/>
    <property type="match status" value="1"/>
</dbReference>
<sequence>MKKILIVEDDVSISMVLKAFLAKAGYETLQAYEGGQALTLFDTSNPSLVLLDVMLPDVDGWAILRQIRRQSACPVIMLTSLDDIDSRLEGLRGGADDYIGKPFVGDEVVARVQAVLRRLPQVVTKNTTTIGRLTIDYSSREVWLQGRRVALTPRDLDLLLFLASHPNLTFDREQLIHFVWGADYEGSDRAVDLAVKRIRQALAGCTEDEGEIVTFRRVGYQFRVKTNSMYVSGG</sequence>
<dbReference type="InterPro" id="IPR001789">
    <property type="entry name" value="Sig_transdc_resp-reg_receiver"/>
</dbReference>
<dbReference type="CDD" id="cd00383">
    <property type="entry name" value="trans_reg_C"/>
    <property type="match status" value="1"/>
</dbReference>
<keyword evidence="3" id="KW-0805">Transcription regulation</keyword>
<dbReference type="GO" id="GO:0000976">
    <property type="term" value="F:transcription cis-regulatory region binding"/>
    <property type="evidence" value="ECO:0007669"/>
    <property type="project" value="TreeGrafter"/>
</dbReference>
<evidence type="ECO:0000259" key="8">
    <source>
        <dbReference type="PROSITE" id="PS50110"/>
    </source>
</evidence>
<keyword evidence="4 7" id="KW-0238">DNA-binding</keyword>
<dbReference type="Gene3D" id="6.10.250.690">
    <property type="match status" value="1"/>
</dbReference>
<dbReference type="OrthoDB" id="9790442at2"/>
<evidence type="ECO:0000256" key="2">
    <source>
        <dbReference type="ARBA" id="ARBA00023012"/>
    </source>
</evidence>
<dbReference type="InterPro" id="IPR001867">
    <property type="entry name" value="OmpR/PhoB-type_DNA-bd"/>
</dbReference>
<organism evidence="10 11">
    <name type="scientific">Cohnella fermenti</name>
    <dbReference type="NCBI Taxonomy" id="2565925"/>
    <lineage>
        <taxon>Bacteria</taxon>
        <taxon>Bacillati</taxon>
        <taxon>Bacillota</taxon>
        <taxon>Bacilli</taxon>
        <taxon>Bacillales</taxon>
        <taxon>Paenibacillaceae</taxon>
        <taxon>Cohnella</taxon>
    </lineage>
</organism>
<dbReference type="AlphaFoldDB" id="A0A4S4BSD0"/>
<dbReference type="InterPro" id="IPR039420">
    <property type="entry name" value="WalR-like"/>
</dbReference>
<evidence type="ECO:0000256" key="5">
    <source>
        <dbReference type="ARBA" id="ARBA00023163"/>
    </source>
</evidence>
<feature type="DNA-binding region" description="OmpR/PhoB-type" evidence="7">
    <location>
        <begin position="125"/>
        <end position="224"/>
    </location>
</feature>
<evidence type="ECO:0000256" key="7">
    <source>
        <dbReference type="PROSITE-ProRule" id="PRU01091"/>
    </source>
</evidence>
<keyword evidence="1 6" id="KW-0597">Phosphoprotein</keyword>
<protein>
    <submittedName>
        <fullName evidence="10">Response regulator transcription factor</fullName>
    </submittedName>
</protein>
<dbReference type="EMBL" id="SSOB01000021">
    <property type="protein sequence ID" value="THF77136.1"/>
    <property type="molecule type" value="Genomic_DNA"/>
</dbReference>
<evidence type="ECO:0000256" key="1">
    <source>
        <dbReference type="ARBA" id="ARBA00022553"/>
    </source>
</evidence>
<evidence type="ECO:0000259" key="9">
    <source>
        <dbReference type="PROSITE" id="PS51755"/>
    </source>
</evidence>
<evidence type="ECO:0000313" key="11">
    <source>
        <dbReference type="Proteomes" id="UP000310636"/>
    </source>
</evidence>
<dbReference type="PROSITE" id="PS50110">
    <property type="entry name" value="RESPONSE_REGULATORY"/>
    <property type="match status" value="1"/>
</dbReference>
<dbReference type="GO" id="GO:0000156">
    <property type="term" value="F:phosphorelay response regulator activity"/>
    <property type="evidence" value="ECO:0007669"/>
    <property type="project" value="TreeGrafter"/>
</dbReference>
<dbReference type="Pfam" id="PF00486">
    <property type="entry name" value="Trans_reg_C"/>
    <property type="match status" value="1"/>
</dbReference>
<proteinExistence type="predicted"/>
<comment type="caution">
    <text evidence="10">The sequence shown here is derived from an EMBL/GenBank/DDBJ whole genome shotgun (WGS) entry which is preliminary data.</text>
</comment>
<evidence type="ECO:0000256" key="4">
    <source>
        <dbReference type="ARBA" id="ARBA00023125"/>
    </source>
</evidence>
<dbReference type="Gene3D" id="1.10.10.10">
    <property type="entry name" value="Winged helix-like DNA-binding domain superfamily/Winged helix DNA-binding domain"/>
    <property type="match status" value="1"/>
</dbReference>
<keyword evidence="5" id="KW-0804">Transcription</keyword>
<dbReference type="GO" id="GO:0032993">
    <property type="term" value="C:protein-DNA complex"/>
    <property type="evidence" value="ECO:0007669"/>
    <property type="project" value="TreeGrafter"/>
</dbReference>
<feature type="domain" description="OmpR/PhoB-type" evidence="9">
    <location>
        <begin position="125"/>
        <end position="224"/>
    </location>
</feature>
<reference evidence="10 11" key="1">
    <citation type="submission" date="2019-04" db="EMBL/GenBank/DDBJ databases">
        <title>Cohnella sp. nov. isolated from preserved vegetables.</title>
        <authorList>
            <person name="Lin S.-Y."/>
            <person name="Hung M.-H."/>
            <person name="Young C.-C."/>
        </authorList>
    </citation>
    <scope>NUCLEOTIDE SEQUENCE [LARGE SCALE GENOMIC DNA]</scope>
    <source>
        <strain evidence="10 11">CC-MHH1044</strain>
    </source>
</reference>
<dbReference type="InterPro" id="IPR036388">
    <property type="entry name" value="WH-like_DNA-bd_sf"/>
</dbReference>
<dbReference type="Proteomes" id="UP000310636">
    <property type="component" value="Unassembled WGS sequence"/>
</dbReference>
<dbReference type="PANTHER" id="PTHR48111:SF1">
    <property type="entry name" value="TWO-COMPONENT RESPONSE REGULATOR ORR33"/>
    <property type="match status" value="1"/>
</dbReference>
<evidence type="ECO:0000313" key="10">
    <source>
        <dbReference type="EMBL" id="THF77136.1"/>
    </source>
</evidence>
<evidence type="ECO:0000256" key="6">
    <source>
        <dbReference type="PROSITE-ProRule" id="PRU00169"/>
    </source>
</evidence>
<dbReference type="InterPro" id="IPR011006">
    <property type="entry name" value="CheY-like_superfamily"/>
</dbReference>
<dbReference type="FunFam" id="3.40.50.2300:FF:000001">
    <property type="entry name" value="DNA-binding response regulator PhoB"/>
    <property type="match status" value="1"/>
</dbReference>
<dbReference type="SUPFAM" id="SSF52172">
    <property type="entry name" value="CheY-like"/>
    <property type="match status" value="1"/>
</dbReference>
<feature type="domain" description="Response regulatory" evidence="8">
    <location>
        <begin position="3"/>
        <end position="116"/>
    </location>
</feature>
<dbReference type="SMART" id="SM00448">
    <property type="entry name" value="REC"/>
    <property type="match status" value="1"/>
</dbReference>
<dbReference type="CDD" id="cd17574">
    <property type="entry name" value="REC_OmpR"/>
    <property type="match status" value="1"/>
</dbReference>
<accession>A0A4S4BSD0</accession>
<dbReference type="GO" id="GO:0006355">
    <property type="term" value="P:regulation of DNA-templated transcription"/>
    <property type="evidence" value="ECO:0007669"/>
    <property type="project" value="InterPro"/>
</dbReference>
<dbReference type="Gene3D" id="3.40.50.2300">
    <property type="match status" value="1"/>
</dbReference>